<feature type="domain" description="Glycosyl hydrolase family 36 N-terminal" evidence="7">
    <location>
        <begin position="27"/>
        <end position="258"/>
    </location>
</feature>
<dbReference type="Pfam" id="PF16874">
    <property type="entry name" value="Glyco_hydro_36C"/>
    <property type="match status" value="1"/>
</dbReference>
<dbReference type="CDD" id="cd14791">
    <property type="entry name" value="GH36"/>
    <property type="match status" value="1"/>
</dbReference>
<dbReference type="InterPro" id="IPR031705">
    <property type="entry name" value="Glyco_hydro_36_C"/>
</dbReference>
<keyword evidence="9" id="KW-1185">Reference proteome</keyword>
<dbReference type="EMBL" id="BAAANH010000008">
    <property type="protein sequence ID" value="GAA1769919.1"/>
    <property type="molecule type" value="Genomic_DNA"/>
</dbReference>
<evidence type="ECO:0000259" key="7">
    <source>
        <dbReference type="Pfam" id="PF16875"/>
    </source>
</evidence>
<dbReference type="InterPro" id="IPR031704">
    <property type="entry name" value="Glyco_hydro_36_N"/>
</dbReference>
<gene>
    <name evidence="8" type="ORF">GCM10009747_33880</name>
</gene>
<dbReference type="InterPro" id="IPR013780">
    <property type="entry name" value="Glyco_hydro_b"/>
</dbReference>
<dbReference type="PROSITE" id="PS00512">
    <property type="entry name" value="ALPHA_GALACTOSIDASE"/>
    <property type="match status" value="1"/>
</dbReference>
<dbReference type="InterPro" id="IPR000111">
    <property type="entry name" value="Glyco_hydro_27/36_CS"/>
</dbReference>
<proteinExistence type="inferred from homology"/>
<dbReference type="InterPro" id="IPR017853">
    <property type="entry name" value="GH"/>
</dbReference>
<dbReference type="InterPro" id="IPR050985">
    <property type="entry name" value="Alpha-glycosidase_related"/>
</dbReference>
<sequence>MQRRTELLHLRNGGTSVILDARNAPLPVIVFWGEDQGDVGEAELAALGTAALPQRVSGGLDQPAPLTLIPQESSGWLGTPGLAGHRNGRHFSTKLVTESIEVDEASTNAVVRAADDAAGLVATITLGVTASGLLRQRITVENAVDDEYSLVSLAPTFPVPGDLGELLDTTGRHLRERSPQRHAFTIGTHLRESRRGRPGADASLVLAAGRTGFGFERGLVYGVHVAWSGNHRIAAERTPTAESFLSAGELLVPGEIVLGEGESYTTPWVIGSWGDGLNRLSQRFHDELRARPQHPARPRPVTLNTWEAVYFDHDLDTLAALAERAAAVGVERFVLDDGWFRGRRDDTAGLGDWYVDEAVWPSGLTPLIEHVRGLGMEFGLWVEPEMVNLDSELAREHPDWILRGRDELPVPARQQYVLDLANDDAWRYLLERLDTLLAEHDIAYLKWDHNRDLLEAGAVDSGRARVHDNVEALYRLLAALKLRHPGLEIESCASGGARVDLGILEHTDRIWTSDTLDPVERLQIQRYTSLIVPPEMMGAHLTSPTVHSTGRQVPLDLSAGVAMLGHLGIEWDLTTLDADGLASVARWVELHKRHRALIHSGAVVHADTPDATTDVRGIVAVDGASAVFTFTQVATSVTYPPGRFTLPGLDADRRYTVRIAAGSVADGPGQSPLPWAEQPITLTGRQLATAGLQAPVLFPAQLVLLELVATDRSTATDSASSDGSTD</sequence>
<dbReference type="PIRSF" id="PIRSF005536">
    <property type="entry name" value="Agal"/>
    <property type="match status" value="1"/>
</dbReference>
<dbReference type="Gene3D" id="2.60.40.1180">
    <property type="entry name" value="Golgi alpha-mannosidase II"/>
    <property type="match status" value="1"/>
</dbReference>
<dbReference type="InterPro" id="IPR038417">
    <property type="entry name" value="Alpga-gal_N_sf"/>
</dbReference>
<evidence type="ECO:0000256" key="1">
    <source>
        <dbReference type="ARBA" id="ARBA00001255"/>
    </source>
</evidence>
<dbReference type="Proteomes" id="UP001500506">
    <property type="component" value="Unassembled WGS sequence"/>
</dbReference>
<organism evidence="8 9">
    <name type="scientific">Agromyces humatus</name>
    <dbReference type="NCBI Taxonomy" id="279573"/>
    <lineage>
        <taxon>Bacteria</taxon>
        <taxon>Bacillati</taxon>
        <taxon>Actinomycetota</taxon>
        <taxon>Actinomycetes</taxon>
        <taxon>Micrococcales</taxon>
        <taxon>Microbacteriaceae</taxon>
        <taxon>Agromyces</taxon>
    </lineage>
</organism>
<dbReference type="Pfam" id="PF16875">
    <property type="entry name" value="Glyco_hydro_36N"/>
    <property type="match status" value="1"/>
</dbReference>
<feature type="domain" description="Glycosyl hydrolase family 36 C-terminal" evidence="6">
    <location>
        <begin position="618"/>
        <end position="695"/>
    </location>
</feature>
<evidence type="ECO:0000256" key="5">
    <source>
        <dbReference type="PIRNR" id="PIRNR005536"/>
    </source>
</evidence>
<evidence type="ECO:0000313" key="9">
    <source>
        <dbReference type="Proteomes" id="UP001500506"/>
    </source>
</evidence>
<evidence type="ECO:0000313" key="8">
    <source>
        <dbReference type="EMBL" id="GAA1769919.1"/>
    </source>
</evidence>
<dbReference type="Pfam" id="PF02065">
    <property type="entry name" value="Melibiase"/>
    <property type="match status" value="1"/>
</dbReference>
<evidence type="ECO:0000259" key="6">
    <source>
        <dbReference type="Pfam" id="PF16874"/>
    </source>
</evidence>
<dbReference type="InterPro" id="IPR002252">
    <property type="entry name" value="Glyco_hydro_36"/>
</dbReference>
<keyword evidence="3 5" id="KW-0378">Hydrolase</keyword>
<comment type="catalytic activity">
    <reaction evidence="1 5">
        <text>Hydrolysis of terminal, non-reducing alpha-D-galactose residues in alpha-D-galactosides, including galactose oligosaccharides, galactomannans and galactolipids.</text>
        <dbReference type="EC" id="3.2.1.22"/>
    </reaction>
</comment>
<dbReference type="PANTHER" id="PTHR43053:SF3">
    <property type="entry name" value="ALPHA-GALACTOSIDASE C-RELATED"/>
    <property type="match status" value="1"/>
</dbReference>
<dbReference type="EC" id="3.2.1.22" evidence="2 5"/>
<dbReference type="InterPro" id="IPR013785">
    <property type="entry name" value="Aldolase_TIM"/>
</dbReference>
<name>A0ABP4X6W3_9MICO</name>
<evidence type="ECO:0000256" key="2">
    <source>
        <dbReference type="ARBA" id="ARBA00012755"/>
    </source>
</evidence>
<evidence type="ECO:0000256" key="4">
    <source>
        <dbReference type="ARBA" id="ARBA00023295"/>
    </source>
</evidence>
<dbReference type="RefSeq" id="WP_232499644.1">
    <property type="nucleotide sequence ID" value="NZ_BAAANH010000008.1"/>
</dbReference>
<accession>A0ABP4X6W3</accession>
<comment type="caution">
    <text evidence="8">The sequence shown here is derived from an EMBL/GenBank/DDBJ whole genome shotgun (WGS) entry which is preliminary data.</text>
</comment>
<comment type="similarity">
    <text evidence="5">Belongs to the glycosyl hydrolase.</text>
</comment>
<dbReference type="PANTHER" id="PTHR43053">
    <property type="entry name" value="GLYCOSIDASE FAMILY 31"/>
    <property type="match status" value="1"/>
</dbReference>
<reference evidence="9" key="1">
    <citation type="journal article" date="2019" name="Int. J. Syst. Evol. Microbiol.">
        <title>The Global Catalogue of Microorganisms (GCM) 10K type strain sequencing project: providing services to taxonomists for standard genome sequencing and annotation.</title>
        <authorList>
            <consortium name="The Broad Institute Genomics Platform"/>
            <consortium name="The Broad Institute Genome Sequencing Center for Infectious Disease"/>
            <person name="Wu L."/>
            <person name="Ma J."/>
        </authorList>
    </citation>
    <scope>NUCLEOTIDE SEQUENCE [LARGE SCALE GENOMIC DNA]</scope>
    <source>
        <strain evidence="9">JCM 14319</strain>
    </source>
</reference>
<dbReference type="PRINTS" id="PR00743">
    <property type="entry name" value="GLHYDRLASE36"/>
</dbReference>
<dbReference type="Gene3D" id="3.20.20.70">
    <property type="entry name" value="Aldolase class I"/>
    <property type="match status" value="1"/>
</dbReference>
<keyword evidence="4 5" id="KW-0326">Glycosidase</keyword>
<dbReference type="Gene3D" id="2.70.98.60">
    <property type="entry name" value="alpha-galactosidase from lactobacil brevis"/>
    <property type="match status" value="1"/>
</dbReference>
<evidence type="ECO:0000256" key="3">
    <source>
        <dbReference type="ARBA" id="ARBA00022801"/>
    </source>
</evidence>
<dbReference type="SUPFAM" id="SSF51445">
    <property type="entry name" value="(Trans)glycosidases"/>
    <property type="match status" value="1"/>
</dbReference>
<protein>
    <recommendedName>
        <fullName evidence="2 5">Alpha-galactosidase</fullName>
        <ecNumber evidence="2 5">3.2.1.22</ecNumber>
    </recommendedName>
</protein>